<comment type="subcellular location">
    <subcellularLocation>
        <location evidence="5 6">Cytoplasm</location>
    </subcellularLocation>
</comment>
<dbReference type="EC" id="3.1.11.6" evidence="5"/>
<evidence type="ECO:0000256" key="5">
    <source>
        <dbReference type="HAMAP-Rule" id="MF_00378"/>
    </source>
</evidence>
<comment type="subunit">
    <text evidence="5">Heterooligomer composed of large and small subunits.</text>
</comment>
<dbReference type="PANTHER" id="PTHR30008:SF0">
    <property type="entry name" value="EXODEOXYRIBONUCLEASE 7 LARGE SUBUNIT"/>
    <property type="match status" value="1"/>
</dbReference>
<evidence type="ECO:0000256" key="6">
    <source>
        <dbReference type="RuleBase" id="RU004355"/>
    </source>
</evidence>
<dbReference type="CDD" id="cd04489">
    <property type="entry name" value="ExoVII_LU_OBF"/>
    <property type="match status" value="1"/>
</dbReference>
<comment type="catalytic activity">
    <reaction evidence="5 6">
        <text>Exonucleolytic cleavage in either 5'- to 3'- or 3'- to 5'-direction to yield nucleoside 5'-phosphates.</text>
        <dbReference type="EC" id="3.1.11.6"/>
    </reaction>
</comment>
<dbReference type="InterPro" id="IPR020579">
    <property type="entry name" value="Exonuc_VII_lsu_C"/>
</dbReference>
<gene>
    <name evidence="5 9" type="primary">xseA</name>
    <name evidence="9" type="ORF">P3F81_07000</name>
</gene>
<name>A0A9Y2AGH9_9FIRM</name>
<feature type="domain" description="OB-fold nucleic acid binding" evidence="8">
    <location>
        <begin position="4"/>
        <end position="97"/>
    </location>
</feature>
<dbReference type="GO" id="GO:0008855">
    <property type="term" value="F:exodeoxyribonuclease VII activity"/>
    <property type="evidence" value="ECO:0007669"/>
    <property type="project" value="UniProtKB-UniRule"/>
</dbReference>
<evidence type="ECO:0000259" key="8">
    <source>
        <dbReference type="Pfam" id="PF13742"/>
    </source>
</evidence>
<dbReference type="Pfam" id="PF02601">
    <property type="entry name" value="Exonuc_VII_L"/>
    <property type="match status" value="1"/>
</dbReference>
<keyword evidence="2 5" id="KW-0540">Nuclease</keyword>
<dbReference type="RefSeq" id="WP_147669055.1">
    <property type="nucleotide sequence ID" value="NZ_CP120678.1"/>
</dbReference>
<organism evidence="9 10">
    <name type="scientific">Selenobaculum gibii</name>
    <dbReference type="NCBI Taxonomy" id="3054208"/>
    <lineage>
        <taxon>Bacteria</taxon>
        <taxon>Bacillati</taxon>
        <taxon>Bacillota</taxon>
        <taxon>Negativicutes</taxon>
        <taxon>Selenomonadales</taxon>
        <taxon>Selenomonadaceae</taxon>
        <taxon>Selenobaculum</taxon>
    </lineage>
</organism>
<dbReference type="GO" id="GO:0009318">
    <property type="term" value="C:exodeoxyribonuclease VII complex"/>
    <property type="evidence" value="ECO:0007669"/>
    <property type="project" value="UniProtKB-UniRule"/>
</dbReference>
<accession>A0A9Y2AGH9</accession>
<evidence type="ECO:0000256" key="4">
    <source>
        <dbReference type="ARBA" id="ARBA00022839"/>
    </source>
</evidence>
<evidence type="ECO:0000313" key="10">
    <source>
        <dbReference type="Proteomes" id="UP001243623"/>
    </source>
</evidence>
<keyword evidence="10" id="KW-1185">Reference proteome</keyword>
<feature type="domain" description="Exonuclease VII large subunit C-terminal" evidence="7">
    <location>
        <begin position="122"/>
        <end position="333"/>
    </location>
</feature>
<comment type="similarity">
    <text evidence="5 6">Belongs to the XseA family.</text>
</comment>
<dbReference type="GO" id="GO:0006308">
    <property type="term" value="P:DNA catabolic process"/>
    <property type="evidence" value="ECO:0007669"/>
    <property type="project" value="UniProtKB-UniRule"/>
</dbReference>
<dbReference type="HAMAP" id="MF_00378">
    <property type="entry name" value="Exonuc_7_L"/>
    <property type="match status" value="1"/>
</dbReference>
<dbReference type="Pfam" id="PF13742">
    <property type="entry name" value="tRNA_anti_2"/>
    <property type="match status" value="1"/>
</dbReference>
<dbReference type="KEGG" id="sgbi:P3F81_07000"/>
<keyword evidence="1 5" id="KW-0963">Cytoplasm</keyword>
<evidence type="ECO:0000256" key="1">
    <source>
        <dbReference type="ARBA" id="ARBA00022490"/>
    </source>
</evidence>
<dbReference type="InterPro" id="IPR025824">
    <property type="entry name" value="OB-fold_nuc-bd_dom"/>
</dbReference>
<dbReference type="NCBIfam" id="TIGR00237">
    <property type="entry name" value="xseA"/>
    <property type="match status" value="1"/>
</dbReference>
<protein>
    <recommendedName>
        <fullName evidence="5">Exodeoxyribonuclease 7 large subunit</fullName>
        <ecNumber evidence="5">3.1.11.6</ecNumber>
    </recommendedName>
    <alternativeName>
        <fullName evidence="5">Exodeoxyribonuclease VII large subunit</fullName>
        <shortName evidence="5">Exonuclease VII large subunit</shortName>
    </alternativeName>
</protein>
<evidence type="ECO:0000259" key="7">
    <source>
        <dbReference type="Pfam" id="PF02601"/>
    </source>
</evidence>
<dbReference type="GO" id="GO:0005737">
    <property type="term" value="C:cytoplasm"/>
    <property type="evidence" value="ECO:0007669"/>
    <property type="project" value="UniProtKB-SubCell"/>
</dbReference>
<evidence type="ECO:0000256" key="3">
    <source>
        <dbReference type="ARBA" id="ARBA00022801"/>
    </source>
</evidence>
<dbReference type="AlphaFoldDB" id="A0A9Y2AGH9"/>
<dbReference type="InterPro" id="IPR003753">
    <property type="entry name" value="Exonuc_VII_L"/>
</dbReference>
<keyword evidence="4 5" id="KW-0269">Exonuclease</keyword>
<evidence type="ECO:0000313" key="9">
    <source>
        <dbReference type="EMBL" id="WIW69672.1"/>
    </source>
</evidence>
<sequence>MNIYSVSEITKYIKRLIDVEQTLQTVLIRGELSNFKKHYSGHCYFTLKDQQSSIKCVMFKNKAQFLKFMPQDGMQIVVSGYITIFERDGQYQLYADSLFPDGIGELSLAFAQLKEKLTMEGLFDSVHKKILPYFPKTIGVITSATGAVLRDIYTVSKRRNPQIQLCLYPVKVQGDEAPFEIVHAIAAFNTKFPVDVIIVGRGGGSIEDLWAFNDEKVVRAVFESAIPVVSAVGHETDYTLTDFVSDVRAATPSQAAELIVPDVKELLHRIRILRDKMDIKVKHILSEKRHRINLCKQKRILSNPQFILDRKRELLDKCVERMGQGKCNQLLQKRHGLEVLLEKLLLLNPLAALNRGYTIAKQENILIKSIKQVKKDENLTLYLADGKIDTKVTCIGEGTLTNGSCKK</sequence>
<comment type="function">
    <text evidence="5">Bidirectionally degrades single-stranded DNA into large acid-insoluble oligonucleotides, which are then degraded further into small acid-soluble oligonucleotides.</text>
</comment>
<reference evidence="9" key="1">
    <citation type="submission" date="2023-03" db="EMBL/GenBank/DDBJ databases">
        <title>Selenobaculum gbiensis gen. nov. sp. nov., a new bacterium isolated from the gut microbiota of IBD patient.</title>
        <authorList>
            <person name="Yeo S."/>
            <person name="Park H."/>
            <person name="Huh C.S."/>
        </authorList>
    </citation>
    <scope>NUCLEOTIDE SEQUENCE</scope>
    <source>
        <strain evidence="9">ICN-92133</strain>
    </source>
</reference>
<dbReference type="PANTHER" id="PTHR30008">
    <property type="entry name" value="EXODEOXYRIBONUCLEASE 7 LARGE SUBUNIT"/>
    <property type="match status" value="1"/>
</dbReference>
<dbReference type="Proteomes" id="UP001243623">
    <property type="component" value="Chromosome"/>
</dbReference>
<keyword evidence="3 5" id="KW-0378">Hydrolase</keyword>
<proteinExistence type="inferred from homology"/>
<dbReference type="EMBL" id="CP120678">
    <property type="protein sequence ID" value="WIW69672.1"/>
    <property type="molecule type" value="Genomic_DNA"/>
</dbReference>
<evidence type="ECO:0000256" key="2">
    <source>
        <dbReference type="ARBA" id="ARBA00022722"/>
    </source>
</evidence>
<dbReference type="GO" id="GO:0003676">
    <property type="term" value="F:nucleic acid binding"/>
    <property type="evidence" value="ECO:0007669"/>
    <property type="project" value="InterPro"/>
</dbReference>